<protein>
    <submittedName>
        <fullName evidence="1">Gliding motility lipoprotein GldD</fullName>
    </submittedName>
</protein>
<dbReference type="InterPro" id="IPR019850">
    <property type="entry name" value="GldD-like"/>
</dbReference>
<gene>
    <name evidence="1" type="primary">gldD</name>
    <name evidence="1" type="ORF">CDL10_04035</name>
</gene>
<sequence>MNKIAVFALTATLFWACNNDVKPKPDAYLRLSYPQPEYQTENAPCAFKYEQNTIANITNVKDCSFQIDYPEMKAKIFVDYEAVGKNNLTKLLKDAQRLTFEHTIKAEEIQENIIIDADKKVYGMFYELIGNTATNVQFYATDSTNHFIVGSLYFYAKPNFDSIIPAAQYIKNDMLKIVETMEWNDRE</sequence>
<dbReference type="NCBIfam" id="TIGR03512">
    <property type="entry name" value="GldD_lipo"/>
    <property type="match status" value="1"/>
</dbReference>
<dbReference type="OrthoDB" id="679501at2"/>
<dbReference type="Pfam" id="PF25593">
    <property type="entry name" value="GldD_lipo"/>
    <property type="match status" value="1"/>
</dbReference>
<name>A0A2M9R888_9FLAO</name>
<keyword evidence="1" id="KW-0449">Lipoprotein</keyword>
<dbReference type="EMBL" id="NIPO01000001">
    <property type="protein sequence ID" value="PJR05071.1"/>
    <property type="molecule type" value="Genomic_DNA"/>
</dbReference>
<comment type="caution">
    <text evidence="1">The sequence shown here is derived from an EMBL/GenBank/DDBJ whole genome shotgun (WGS) entry which is preliminary data.</text>
</comment>
<dbReference type="Proteomes" id="UP000231960">
    <property type="component" value="Unassembled WGS sequence"/>
</dbReference>
<evidence type="ECO:0000313" key="1">
    <source>
        <dbReference type="EMBL" id="PJR05071.1"/>
    </source>
</evidence>
<keyword evidence="2" id="KW-1185">Reference proteome</keyword>
<accession>A0A2M9R888</accession>
<dbReference type="RefSeq" id="WP_100678630.1">
    <property type="nucleotide sequence ID" value="NZ_JAJUJS010000001.1"/>
</dbReference>
<reference evidence="1 2" key="1">
    <citation type="submission" date="2017-06" db="EMBL/GenBank/DDBJ databases">
        <title>Description of Avrilella dinanensis gen. nov. sp. nov.</title>
        <authorList>
            <person name="Leyer C."/>
            <person name="Sassi M."/>
            <person name="Minet J."/>
            <person name="Kayal S."/>
            <person name="Cattoir V."/>
        </authorList>
    </citation>
    <scope>NUCLEOTIDE SEQUENCE [LARGE SCALE GENOMIC DNA]</scope>
    <source>
        <strain evidence="1 2">UR159</strain>
    </source>
</reference>
<organism evidence="1 2">
    <name type="scientific">Avrilella dinanensis</name>
    <dbReference type="NCBI Taxonomy" id="2008672"/>
    <lineage>
        <taxon>Bacteria</taxon>
        <taxon>Pseudomonadati</taxon>
        <taxon>Bacteroidota</taxon>
        <taxon>Flavobacteriia</taxon>
        <taxon>Flavobacteriales</taxon>
        <taxon>Flavobacteriaceae</taxon>
        <taxon>Avrilella</taxon>
    </lineage>
</organism>
<proteinExistence type="predicted"/>
<evidence type="ECO:0000313" key="2">
    <source>
        <dbReference type="Proteomes" id="UP000231960"/>
    </source>
</evidence>
<dbReference type="AlphaFoldDB" id="A0A2M9R888"/>